<keyword evidence="3" id="KW-1185">Reference proteome</keyword>
<organism evidence="2 3">
    <name type="scientific">Aphanomyces stellatus</name>
    <dbReference type="NCBI Taxonomy" id="120398"/>
    <lineage>
        <taxon>Eukaryota</taxon>
        <taxon>Sar</taxon>
        <taxon>Stramenopiles</taxon>
        <taxon>Oomycota</taxon>
        <taxon>Saprolegniomycetes</taxon>
        <taxon>Saprolegniales</taxon>
        <taxon>Verrucalvaceae</taxon>
        <taxon>Aphanomyces</taxon>
    </lineage>
</organism>
<reference evidence="1" key="2">
    <citation type="submission" date="2019-06" db="EMBL/GenBank/DDBJ databases">
        <title>Genomics analysis of Aphanomyces spp. identifies a new class of oomycete effector associated with host adaptation.</title>
        <authorList>
            <person name="Gaulin E."/>
        </authorList>
    </citation>
    <scope>NUCLEOTIDE SEQUENCE</scope>
    <source>
        <strain evidence="1">CBS 578.67</strain>
    </source>
</reference>
<evidence type="ECO:0000313" key="3">
    <source>
        <dbReference type="Proteomes" id="UP000332933"/>
    </source>
</evidence>
<name>A0A485K9X2_9STRA</name>
<gene>
    <name evidence="2" type="primary">Aste57867_3043</name>
    <name evidence="1" type="ORF">As57867_003034</name>
    <name evidence="2" type="ORF">ASTE57867_3043</name>
</gene>
<dbReference type="EMBL" id="VJMH01000461">
    <property type="protein sequence ID" value="KAF0716072.1"/>
    <property type="molecule type" value="Genomic_DNA"/>
</dbReference>
<sequence length="251" mass="28581">MVVRELSDTEREAILREVLLKSNGSYTARLPNGFGAYLAEKYNRDVTTIRSGNMKVSVASQKKGRVVWKKLYPPDQVKAKFLQIPLAERTTLRSVAEKSGIMLPTLHRYMQHGMFRAHSNATKPLLTDANKCARFQFAAAKVRMDGEMHDMTDEVHVDEKWFYMTKVYGDNSYKVPHLSKEKLMRKGLLPVNVVCPEDVYGAAKASLDAIDVAAMEESIEEELRESRAVNELAQELESMICSTTWWMLLML</sequence>
<dbReference type="InterPro" id="IPR036397">
    <property type="entry name" value="RNaseH_sf"/>
</dbReference>
<evidence type="ECO:0000313" key="2">
    <source>
        <dbReference type="EMBL" id="VFT80223.1"/>
    </source>
</evidence>
<accession>A0A485K9X2</accession>
<dbReference type="EMBL" id="CAADRA010000461">
    <property type="protein sequence ID" value="VFT80223.1"/>
    <property type="molecule type" value="Genomic_DNA"/>
</dbReference>
<dbReference type="OrthoDB" id="96219at2759"/>
<dbReference type="GO" id="GO:0003676">
    <property type="term" value="F:nucleic acid binding"/>
    <property type="evidence" value="ECO:0007669"/>
    <property type="project" value="InterPro"/>
</dbReference>
<dbReference type="PANTHER" id="PTHR47169">
    <property type="entry name" value="OS01G0541250 PROTEIN"/>
    <property type="match status" value="1"/>
</dbReference>
<proteinExistence type="predicted"/>
<reference evidence="2 3" key="1">
    <citation type="submission" date="2019-03" db="EMBL/GenBank/DDBJ databases">
        <authorList>
            <person name="Gaulin E."/>
            <person name="Dumas B."/>
        </authorList>
    </citation>
    <scope>NUCLEOTIDE SEQUENCE [LARGE SCALE GENOMIC DNA]</scope>
    <source>
        <strain evidence="2">CBS 568.67</strain>
    </source>
</reference>
<dbReference type="PANTHER" id="PTHR47169:SF2">
    <property type="entry name" value="OS01G0541250 PROTEIN"/>
    <property type="match status" value="1"/>
</dbReference>
<protein>
    <submittedName>
        <fullName evidence="2">Aste57867_3043 protein</fullName>
    </submittedName>
</protein>
<dbReference type="Gene3D" id="3.30.420.10">
    <property type="entry name" value="Ribonuclease H-like superfamily/Ribonuclease H"/>
    <property type="match status" value="1"/>
</dbReference>
<dbReference type="AlphaFoldDB" id="A0A485K9X2"/>
<dbReference type="Proteomes" id="UP000332933">
    <property type="component" value="Unassembled WGS sequence"/>
</dbReference>
<evidence type="ECO:0000313" key="1">
    <source>
        <dbReference type="EMBL" id="KAF0716072.1"/>
    </source>
</evidence>